<name>A0ABV0MW32_9TELE</name>
<keyword evidence="2" id="KW-1185">Reference proteome</keyword>
<reference evidence="1 2" key="1">
    <citation type="submission" date="2021-06" db="EMBL/GenBank/DDBJ databases">
        <authorList>
            <person name="Palmer J.M."/>
        </authorList>
    </citation>
    <scope>NUCLEOTIDE SEQUENCE [LARGE SCALE GENOMIC DNA]</scope>
    <source>
        <strain evidence="1 2">GA_2019</strain>
        <tissue evidence="1">Muscle</tissue>
    </source>
</reference>
<evidence type="ECO:0000313" key="1">
    <source>
        <dbReference type="EMBL" id="MEQ2163344.1"/>
    </source>
</evidence>
<accession>A0ABV0MW32</accession>
<dbReference type="EMBL" id="JAHRIO010014192">
    <property type="protein sequence ID" value="MEQ2163344.1"/>
    <property type="molecule type" value="Genomic_DNA"/>
</dbReference>
<protein>
    <submittedName>
        <fullName evidence="1">Uncharacterized protein</fullName>
    </submittedName>
</protein>
<proteinExistence type="predicted"/>
<gene>
    <name evidence="1" type="ORF">GOODEAATRI_029070</name>
</gene>
<organism evidence="1 2">
    <name type="scientific">Goodea atripinnis</name>
    <dbReference type="NCBI Taxonomy" id="208336"/>
    <lineage>
        <taxon>Eukaryota</taxon>
        <taxon>Metazoa</taxon>
        <taxon>Chordata</taxon>
        <taxon>Craniata</taxon>
        <taxon>Vertebrata</taxon>
        <taxon>Euteleostomi</taxon>
        <taxon>Actinopterygii</taxon>
        <taxon>Neopterygii</taxon>
        <taxon>Teleostei</taxon>
        <taxon>Neoteleostei</taxon>
        <taxon>Acanthomorphata</taxon>
        <taxon>Ovalentaria</taxon>
        <taxon>Atherinomorphae</taxon>
        <taxon>Cyprinodontiformes</taxon>
        <taxon>Goodeidae</taxon>
        <taxon>Goodea</taxon>
    </lineage>
</organism>
<evidence type="ECO:0000313" key="2">
    <source>
        <dbReference type="Proteomes" id="UP001476798"/>
    </source>
</evidence>
<comment type="caution">
    <text evidence="1">The sequence shown here is derived from an EMBL/GenBank/DDBJ whole genome shotgun (WGS) entry which is preliminary data.</text>
</comment>
<sequence length="167" mass="18163">MGSNHIKLVRELFVVSHLNSLISSRTASNSDIFSCTGIVSGDSSTVSHGFDTVAPMSAPVARHLSPFTSGYWQFLNFLWGAAFLKCRHFQPGTGSPINFNSYASDSSTVSHGFDTVAPMSAPVARHLSPFTSGYWQFLNFLWGAAFLKCRHFQPGTGSPINFNSYAS</sequence>
<dbReference type="Proteomes" id="UP001476798">
    <property type="component" value="Unassembled WGS sequence"/>
</dbReference>